<organism evidence="3 4">
    <name type="scientific">Biomphalaria glabrata</name>
    <name type="common">Bloodfluke planorb</name>
    <name type="synonym">Freshwater snail</name>
    <dbReference type="NCBI Taxonomy" id="6526"/>
    <lineage>
        <taxon>Eukaryota</taxon>
        <taxon>Metazoa</taxon>
        <taxon>Spiralia</taxon>
        <taxon>Lophotrochozoa</taxon>
        <taxon>Mollusca</taxon>
        <taxon>Gastropoda</taxon>
        <taxon>Heterobranchia</taxon>
        <taxon>Euthyneura</taxon>
        <taxon>Panpulmonata</taxon>
        <taxon>Hygrophila</taxon>
        <taxon>Lymnaeoidea</taxon>
        <taxon>Planorbidae</taxon>
        <taxon>Biomphalaria</taxon>
    </lineage>
</organism>
<feature type="chain" id="PRO_5044703099" evidence="1">
    <location>
        <begin position="23"/>
        <end position="168"/>
    </location>
</feature>
<evidence type="ECO:0000313" key="4">
    <source>
        <dbReference type="RefSeq" id="XP_055901697.1"/>
    </source>
</evidence>
<evidence type="ECO:0000259" key="2">
    <source>
        <dbReference type="PROSITE" id="PS50041"/>
    </source>
</evidence>
<name>A0A9W3BQI7_BIOGL</name>
<dbReference type="OrthoDB" id="6072927at2759"/>
<dbReference type="RefSeq" id="XP_055901698.1">
    <property type="nucleotide sequence ID" value="XM_056045723.1"/>
</dbReference>
<reference evidence="4 5" key="1">
    <citation type="submission" date="2025-04" db="UniProtKB">
        <authorList>
            <consortium name="RefSeq"/>
        </authorList>
    </citation>
    <scope>IDENTIFICATION</scope>
</reference>
<dbReference type="CDD" id="cd00037">
    <property type="entry name" value="CLECT"/>
    <property type="match status" value="1"/>
</dbReference>
<dbReference type="SMART" id="SM00034">
    <property type="entry name" value="CLECT"/>
    <property type="match status" value="1"/>
</dbReference>
<proteinExistence type="predicted"/>
<feature type="domain" description="C-type lectin" evidence="2">
    <location>
        <begin position="48"/>
        <end position="166"/>
    </location>
</feature>
<dbReference type="PROSITE" id="PS50041">
    <property type="entry name" value="C_TYPE_LECTIN_2"/>
    <property type="match status" value="1"/>
</dbReference>
<dbReference type="AlphaFoldDB" id="A0A9W3BQI7"/>
<sequence length="168" mass="19762">MNYLQFMLTCFFLTALYLSVVSFEKRQRTRLETKCMGHTNYTYLRYRNSEKCWTSSENDKNYLDAVKSCQEQGALLGTIKTKNEITLFRLFTTKNIVWIGLDKINKSTFTWIDNQKPVKNISFYFPGLQASADIRNLADCAIAIYPKLIFRFLLKHCESIDPYICEIR</sequence>
<evidence type="ECO:0000256" key="1">
    <source>
        <dbReference type="SAM" id="SignalP"/>
    </source>
</evidence>
<evidence type="ECO:0000313" key="3">
    <source>
        <dbReference type="Proteomes" id="UP001165740"/>
    </source>
</evidence>
<dbReference type="Pfam" id="PF00059">
    <property type="entry name" value="Lectin_C"/>
    <property type="match status" value="1"/>
</dbReference>
<dbReference type="Proteomes" id="UP001165740">
    <property type="component" value="Chromosome 11"/>
</dbReference>
<gene>
    <name evidence="4 5" type="primary">LOC129929007</name>
</gene>
<dbReference type="InterPro" id="IPR016187">
    <property type="entry name" value="CTDL_fold"/>
</dbReference>
<dbReference type="GeneID" id="129929007"/>
<evidence type="ECO:0000313" key="5">
    <source>
        <dbReference type="RefSeq" id="XP_055901698.1"/>
    </source>
</evidence>
<keyword evidence="3" id="KW-1185">Reference proteome</keyword>
<dbReference type="SUPFAM" id="SSF56436">
    <property type="entry name" value="C-type lectin-like"/>
    <property type="match status" value="1"/>
</dbReference>
<dbReference type="InterPro" id="IPR001304">
    <property type="entry name" value="C-type_lectin-like"/>
</dbReference>
<protein>
    <submittedName>
        <fullName evidence="4 5">Uncharacterized protein LOC129929007</fullName>
    </submittedName>
</protein>
<keyword evidence="1" id="KW-0732">Signal</keyword>
<dbReference type="RefSeq" id="XP_055901697.1">
    <property type="nucleotide sequence ID" value="XM_056045722.1"/>
</dbReference>
<feature type="signal peptide" evidence="1">
    <location>
        <begin position="1"/>
        <end position="22"/>
    </location>
</feature>
<dbReference type="Gene3D" id="3.10.100.10">
    <property type="entry name" value="Mannose-Binding Protein A, subunit A"/>
    <property type="match status" value="1"/>
</dbReference>
<dbReference type="InterPro" id="IPR016186">
    <property type="entry name" value="C-type_lectin-like/link_sf"/>
</dbReference>
<accession>A0A9W3BQI7</accession>